<evidence type="ECO:0000313" key="5">
    <source>
        <dbReference type="Proteomes" id="UP001604336"/>
    </source>
</evidence>
<gene>
    <name evidence="4" type="ORF">Adt_18054</name>
</gene>
<comment type="caution">
    <text evidence="4">The sequence shown here is derived from an EMBL/GenBank/DDBJ whole genome shotgun (WGS) entry which is preliminary data.</text>
</comment>
<evidence type="ECO:0000313" key="4">
    <source>
        <dbReference type="EMBL" id="KAL2512454.1"/>
    </source>
</evidence>
<sequence>MSLAYSMCLVVVTVYNLPSCLCMKPEYLMLNLLIPCPKVLDKDIDVFLRPLVDELKELWTNGINTRDTETNNRCNGRQRITENNVTSIDISAEAFKDDQFILASQAQQVFYIKDSSRARPSAAVPSTAAIQVGTKSGALNQFSGDSQNDDQRFPMYEAQLRRIERTIQHLTANLKNRIPEVVPKEDEDDDDSGGLGNL</sequence>
<dbReference type="EMBL" id="JBFOLK010000005">
    <property type="protein sequence ID" value="KAL2512454.1"/>
    <property type="molecule type" value="Genomic_DNA"/>
</dbReference>
<keyword evidence="2" id="KW-0732">Signal</keyword>
<organism evidence="4 5">
    <name type="scientific">Abeliophyllum distichum</name>
    <dbReference type="NCBI Taxonomy" id="126358"/>
    <lineage>
        <taxon>Eukaryota</taxon>
        <taxon>Viridiplantae</taxon>
        <taxon>Streptophyta</taxon>
        <taxon>Embryophyta</taxon>
        <taxon>Tracheophyta</taxon>
        <taxon>Spermatophyta</taxon>
        <taxon>Magnoliopsida</taxon>
        <taxon>eudicotyledons</taxon>
        <taxon>Gunneridae</taxon>
        <taxon>Pentapetalae</taxon>
        <taxon>asterids</taxon>
        <taxon>lamiids</taxon>
        <taxon>Lamiales</taxon>
        <taxon>Oleaceae</taxon>
        <taxon>Forsythieae</taxon>
        <taxon>Abeliophyllum</taxon>
    </lineage>
</organism>
<dbReference type="Proteomes" id="UP001604336">
    <property type="component" value="Unassembled WGS sequence"/>
</dbReference>
<protein>
    <recommendedName>
        <fullName evidence="3">DUF4216 domain-containing protein</fullName>
    </recommendedName>
</protein>
<reference evidence="5" key="1">
    <citation type="submission" date="2024-07" db="EMBL/GenBank/DDBJ databases">
        <title>Two chromosome-level genome assemblies of Korean endemic species Abeliophyllum distichum and Forsythia ovata (Oleaceae).</title>
        <authorList>
            <person name="Jang H."/>
        </authorList>
    </citation>
    <scope>NUCLEOTIDE SEQUENCE [LARGE SCALE GENOMIC DNA]</scope>
</reference>
<feature type="chain" id="PRO_5044867134" description="DUF4216 domain-containing protein" evidence="2">
    <location>
        <begin position="23"/>
        <end position="198"/>
    </location>
</feature>
<name>A0ABD1TIG0_9LAMI</name>
<keyword evidence="5" id="KW-1185">Reference proteome</keyword>
<feature type="signal peptide" evidence="2">
    <location>
        <begin position="1"/>
        <end position="22"/>
    </location>
</feature>
<evidence type="ECO:0000256" key="2">
    <source>
        <dbReference type="SAM" id="SignalP"/>
    </source>
</evidence>
<dbReference type="Pfam" id="PF02992">
    <property type="entry name" value="Transposase_21"/>
    <property type="match status" value="1"/>
</dbReference>
<dbReference type="Pfam" id="PF13952">
    <property type="entry name" value="DUF4216"/>
    <property type="match status" value="1"/>
</dbReference>
<feature type="domain" description="DUF4216" evidence="3">
    <location>
        <begin position="77"/>
        <end position="117"/>
    </location>
</feature>
<dbReference type="InterPro" id="IPR025312">
    <property type="entry name" value="DUF4216"/>
</dbReference>
<dbReference type="InterPro" id="IPR004242">
    <property type="entry name" value="Transposase_21"/>
</dbReference>
<evidence type="ECO:0000259" key="3">
    <source>
        <dbReference type="Pfam" id="PF13952"/>
    </source>
</evidence>
<dbReference type="AlphaFoldDB" id="A0ABD1TIG0"/>
<evidence type="ECO:0000256" key="1">
    <source>
        <dbReference type="SAM" id="MobiDB-lite"/>
    </source>
</evidence>
<feature type="region of interest" description="Disordered" evidence="1">
    <location>
        <begin position="178"/>
        <end position="198"/>
    </location>
</feature>
<proteinExistence type="predicted"/>
<accession>A0ABD1TIG0</accession>